<dbReference type="EMBL" id="BOMB01000059">
    <property type="protein sequence ID" value="GID16371.1"/>
    <property type="molecule type" value="Genomic_DNA"/>
</dbReference>
<sequence>MSGAGTATPTDTPAPGSRIPRRPAPLIPATIGFPLPGNDVSRRRATRPPSYAIRRWLRAAEFDAPDESGPDMR</sequence>
<evidence type="ECO:0000313" key="3">
    <source>
        <dbReference type="Proteomes" id="UP000612808"/>
    </source>
</evidence>
<reference evidence="2" key="1">
    <citation type="submission" date="2021-01" db="EMBL/GenBank/DDBJ databases">
        <title>Whole genome shotgun sequence of Actinocatenispora rupis NBRC 107355.</title>
        <authorList>
            <person name="Komaki H."/>
            <person name="Tamura T."/>
        </authorList>
    </citation>
    <scope>NUCLEOTIDE SEQUENCE</scope>
    <source>
        <strain evidence="2">NBRC 107355</strain>
    </source>
</reference>
<protein>
    <submittedName>
        <fullName evidence="2">Uncharacterized protein</fullName>
    </submittedName>
</protein>
<dbReference type="RefSeq" id="WP_203665045.1">
    <property type="nucleotide sequence ID" value="NZ_BOMB01000059.1"/>
</dbReference>
<feature type="region of interest" description="Disordered" evidence="1">
    <location>
        <begin position="1"/>
        <end position="49"/>
    </location>
</feature>
<comment type="caution">
    <text evidence="2">The sequence shown here is derived from an EMBL/GenBank/DDBJ whole genome shotgun (WGS) entry which is preliminary data.</text>
</comment>
<keyword evidence="3" id="KW-1185">Reference proteome</keyword>
<dbReference type="AlphaFoldDB" id="A0A8J3NER8"/>
<organism evidence="2 3">
    <name type="scientific">Actinocatenispora rupis</name>
    <dbReference type="NCBI Taxonomy" id="519421"/>
    <lineage>
        <taxon>Bacteria</taxon>
        <taxon>Bacillati</taxon>
        <taxon>Actinomycetota</taxon>
        <taxon>Actinomycetes</taxon>
        <taxon>Micromonosporales</taxon>
        <taxon>Micromonosporaceae</taxon>
        <taxon>Actinocatenispora</taxon>
    </lineage>
</organism>
<feature type="compositionally biased region" description="Low complexity" evidence="1">
    <location>
        <begin position="1"/>
        <end position="18"/>
    </location>
</feature>
<accession>A0A8J3NER8</accession>
<gene>
    <name evidence="2" type="ORF">Aru02nite_72600</name>
</gene>
<proteinExistence type="predicted"/>
<name>A0A8J3NER8_9ACTN</name>
<evidence type="ECO:0000256" key="1">
    <source>
        <dbReference type="SAM" id="MobiDB-lite"/>
    </source>
</evidence>
<evidence type="ECO:0000313" key="2">
    <source>
        <dbReference type="EMBL" id="GID16371.1"/>
    </source>
</evidence>
<dbReference type="Proteomes" id="UP000612808">
    <property type="component" value="Unassembled WGS sequence"/>
</dbReference>